<evidence type="ECO:0000313" key="1">
    <source>
        <dbReference type="EMBL" id="KIZ40661.1"/>
    </source>
</evidence>
<sequence length="215" mass="24142">MGFDSARKKEGEWVMAVLGELLFYRRDRVGLDDVLRHQVDLLRGRVDELPDELFANNTDEEVAAHVAGKCAIQSLKLDLAAAKANVEEVQVEVHDRWGYERGPIRVPGLRATKSIPFTGEEDLWRLRTNPWNMNPPRGDIRGRNLIIGIEVAAQQADEAAKYIEDTIAQLLEYLQRQAAQLAPYNAGLAGNAMQWIKMRRARLGTANDLLKKLGG</sequence>
<evidence type="ECO:0000313" key="2">
    <source>
        <dbReference type="Proteomes" id="UP000032515"/>
    </source>
</evidence>
<proteinExistence type="predicted"/>
<reference evidence="1 2" key="1">
    <citation type="submission" date="2014-11" db="EMBL/GenBank/DDBJ databases">
        <title>Genomics and ecophysiology of heterotrophic nitrogen fixing bacteria isolated from estuarine surface water.</title>
        <authorList>
            <person name="Bentzon-Tilia M."/>
            <person name="Severin I."/>
            <person name="Hansen L.H."/>
            <person name="Riemann L."/>
        </authorList>
    </citation>
    <scope>NUCLEOTIDE SEQUENCE [LARGE SCALE GENOMIC DNA]</scope>
    <source>
        <strain evidence="1 2">BAL398</strain>
    </source>
</reference>
<name>A0A0D7EJ30_RHOPL</name>
<dbReference type="PATRIC" id="fig|1076.23.peg.3653"/>
<dbReference type="Proteomes" id="UP000032515">
    <property type="component" value="Unassembled WGS sequence"/>
</dbReference>
<dbReference type="AlphaFoldDB" id="A0A0D7EJ30"/>
<dbReference type="EMBL" id="JXXE01000342">
    <property type="protein sequence ID" value="KIZ40661.1"/>
    <property type="molecule type" value="Genomic_DNA"/>
</dbReference>
<protein>
    <submittedName>
        <fullName evidence="1">Uncharacterized protein</fullName>
    </submittedName>
</protein>
<gene>
    <name evidence="1" type="ORF">OO17_17010</name>
</gene>
<organism evidence="1 2">
    <name type="scientific">Rhodopseudomonas palustris</name>
    <dbReference type="NCBI Taxonomy" id="1076"/>
    <lineage>
        <taxon>Bacteria</taxon>
        <taxon>Pseudomonadati</taxon>
        <taxon>Pseudomonadota</taxon>
        <taxon>Alphaproteobacteria</taxon>
        <taxon>Hyphomicrobiales</taxon>
        <taxon>Nitrobacteraceae</taxon>
        <taxon>Rhodopseudomonas</taxon>
    </lineage>
</organism>
<accession>A0A0D7EJ30</accession>
<comment type="caution">
    <text evidence="1">The sequence shown here is derived from an EMBL/GenBank/DDBJ whole genome shotgun (WGS) entry which is preliminary data.</text>
</comment>